<sequence>MNNQEYLTKLRKAGIKILDSDIVYVAGSLIEGKISSVAEGMGNEYSDVDVFILRKEQATKIMHTYSINDRSFDFKFVDNTHFDVETYKLEKVKNIFSQISNVSFKKNKNVKRQIALPNGWTFTVLNSIIHRLFHSIPLQNEMEWKSLKQELDFEKYLHVYSQILKNKIDDTTDDVVGNAIQGTNTLPVSIYVLRQSYIYFLNMILLANKITNDREKWTQLKFNNLVEKTGKYISVKQLEQDLFFKNFDNNPEETRLFIFKVQNFINDYIEKMETKNEFQ</sequence>
<dbReference type="AlphaFoldDB" id="A0AB33ZXN2"/>
<name>A0AB33ZXN2_LACGS</name>
<dbReference type="Proteomes" id="UP000250668">
    <property type="component" value="Unassembled WGS sequence"/>
</dbReference>
<accession>A0AB33ZXN2</accession>
<proteinExistence type="predicted"/>
<comment type="caution">
    <text evidence="1">The sequence shown here is derived from an EMBL/GenBank/DDBJ whole genome shotgun (WGS) entry which is preliminary data.</text>
</comment>
<protein>
    <recommendedName>
        <fullName evidence="3">Polymerase nucleotidyl transferase domain-containing protein</fullName>
    </recommendedName>
</protein>
<gene>
    <name evidence="1" type="ORF">LJCM1025_17710</name>
</gene>
<organism evidence="1 2">
    <name type="scientific">Lactobacillus gasseri</name>
    <dbReference type="NCBI Taxonomy" id="1596"/>
    <lineage>
        <taxon>Bacteria</taxon>
        <taxon>Bacillati</taxon>
        <taxon>Bacillota</taxon>
        <taxon>Bacilli</taxon>
        <taxon>Lactobacillales</taxon>
        <taxon>Lactobacillaceae</taxon>
        <taxon>Lactobacillus</taxon>
    </lineage>
</organism>
<dbReference type="RefSeq" id="WP_113774706.1">
    <property type="nucleotide sequence ID" value="NZ_BEXJ01000006.1"/>
</dbReference>
<evidence type="ECO:0008006" key="3">
    <source>
        <dbReference type="Google" id="ProtNLM"/>
    </source>
</evidence>
<evidence type="ECO:0000313" key="1">
    <source>
        <dbReference type="EMBL" id="GBA98038.1"/>
    </source>
</evidence>
<evidence type="ECO:0000313" key="2">
    <source>
        <dbReference type="Proteomes" id="UP000250668"/>
    </source>
</evidence>
<reference evidence="1 2" key="1">
    <citation type="journal article" date="2018" name="Int. J. Syst. Evol. Microbiol.">
        <title>Lactobacillus paragasseri sp. nov., a sister taxon of Lactobacillus gasseri, based on whole-genome sequence analyses.</title>
        <authorList>
            <person name="Tanizawa Y."/>
            <person name="Tada I."/>
            <person name="Kobayashi H."/>
            <person name="Endo A."/>
            <person name="Maeno S."/>
            <person name="Toyoda A."/>
            <person name="Arita M."/>
            <person name="Nakamura Y."/>
            <person name="Sakamoto M."/>
            <person name="Ohkuma M."/>
            <person name="Tohno M."/>
        </authorList>
    </citation>
    <scope>NUCLEOTIDE SEQUENCE [LARGE SCALE GENOMIC DNA]</scope>
    <source>
        <strain evidence="1 2">JCM 1025</strain>
    </source>
</reference>
<dbReference type="EMBL" id="BEXJ01000006">
    <property type="protein sequence ID" value="GBA98038.1"/>
    <property type="molecule type" value="Genomic_DNA"/>
</dbReference>